<evidence type="ECO:0000256" key="5">
    <source>
        <dbReference type="ARBA" id="ARBA00022723"/>
    </source>
</evidence>
<evidence type="ECO:0000256" key="3">
    <source>
        <dbReference type="ARBA" id="ARBA00022630"/>
    </source>
</evidence>
<dbReference type="GeneID" id="47722007"/>
<organism evidence="13 14">
    <name type="scientific">Tenacibaculum maritimum NCIMB 2154</name>
    <dbReference type="NCBI Taxonomy" id="1349785"/>
    <lineage>
        <taxon>Bacteria</taxon>
        <taxon>Pseudomonadati</taxon>
        <taxon>Bacteroidota</taxon>
        <taxon>Flavobacteriia</taxon>
        <taxon>Flavobacteriales</taxon>
        <taxon>Flavobacteriaceae</taxon>
        <taxon>Tenacibaculum</taxon>
    </lineage>
</organism>
<reference evidence="13 14" key="1">
    <citation type="submission" date="2016-11" db="EMBL/GenBank/DDBJ databases">
        <authorList>
            <person name="Jaros S."/>
            <person name="Januszkiewicz K."/>
            <person name="Wedrychowicz H."/>
        </authorList>
    </citation>
    <scope>NUCLEOTIDE SEQUENCE [LARGE SCALE GENOMIC DNA]</scope>
    <source>
        <strain evidence="13">NCIMB 2154T</strain>
    </source>
</reference>
<dbReference type="Gene3D" id="3.10.520.10">
    <property type="entry name" value="ApbE-like domains"/>
    <property type="match status" value="1"/>
</dbReference>
<evidence type="ECO:0000256" key="12">
    <source>
        <dbReference type="RuleBase" id="RU363002"/>
    </source>
</evidence>
<evidence type="ECO:0000256" key="2">
    <source>
        <dbReference type="ARBA" id="ARBA00016337"/>
    </source>
</evidence>
<dbReference type="EMBL" id="LT634361">
    <property type="protein sequence ID" value="SFZ80309.1"/>
    <property type="molecule type" value="Genomic_DNA"/>
</dbReference>
<gene>
    <name evidence="13" type="ORF">MARIT_0405</name>
</gene>
<dbReference type="GO" id="GO:0005886">
    <property type="term" value="C:plasma membrane"/>
    <property type="evidence" value="ECO:0007669"/>
    <property type="project" value="UniProtKB-SubCell"/>
</dbReference>
<evidence type="ECO:0000256" key="4">
    <source>
        <dbReference type="ARBA" id="ARBA00022679"/>
    </source>
</evidence>
<comment type="subcellular location">
    <subcellularLocation>
        <location evidence="12">Cell inner membrane</location>
        <topology evidence="12">Lipid-anchor</topology>
        <orientation evidence="12">Periplasmic side</orientation>
    </subcellularLocation>
</comment>
<comment type="catalytic activity">
    <reaction evidence="9 10 12">
        <text>L-threonyl-[protein] + FAD = FMN-L-threonyl-[protein] + AMP + H(+)</text>
        <dbReference type="Rhea" id="RHEA:36847"/>
        <dbReference type="Rhea" id="RHEA-COMP:11060"/>
        <dbReference type="Rhea" id="RHEA-COMP:11061"/>
        <dbReference type="ChEBI" id="CHEBI:15378"/>
        <dbReference type="ChEBI" id="CHEBI:30013"/>
        <dbReference type="ChEBI" id="CHEBI:57692"/>
        <dbReference type="ChEBI" id="CHEBI:74257"/>
        <dbReference type="ChEBI" id="CHEBI:456215"/>
        <dbReference type="EC" id="2.7.1.180"/>
    </reaction>
</comment>
<dbReference type="STRING" id="1349785.GCA_000509405_02722"/>
<keyword evidence="7 10" id="KW-0460">Magnesium</keyword>
<evidence type="ECO:0000256" key="1">
    <source>
        <dbReference type="ARBA" id="ARBA00011955"/>
    </source>
</evidence>
<keyword evidence="12" id="KW-1003">Cell membrane</keyword>
<comment type="function">
    <text evidence="12">Flavin transferase that catalyzes the transfer of the FMN moiety of FAD and its covalent binding to the hydroxyl group of a threonine residue in a target flavoprotein.</text>
</comment>
<dbReference type="PIRSF" id="PIRSF006268">
    <property type="entry name" value="ApbE"/>
    <property type="match status" value="1"/>
</dbReference>
<dbReference type="OrthoDB" id="9778595at2"/>
<evidence type="ECO:0000313" key="14">
    <source>
        <dbReference type="Proteomes" id="UP000231564"/>
    </source>
</evidence>
<evidence type="ECO:0000256" key="9">
    <source>
        <dbReference type="ARBA" id="ARBA00048540"/>
    </source>
</evidence>
<keyword evidence="6 10" id="KW-0274">FAD</keyword>
<keyword evidence="5 10" id="KW-0479">Metal-binding</keyword>
<sequence>MDLKIKELLLVFLIVVTGCQENRVNYIKLTGGVFGTSYIVNYKGKQNYKVQIDSLFDEFNASLSTYIPTSAISKINKKDSLVVVDAYFEEIMSKSKRIFKETDGYFDPTVGDLVNAWGFGPEKAKRDLDSAQVAGLMQSVGFDKVALVNRKIRKEAAAVYLDFNSIAKGYGVDVVGRFLEGKGVENYLIEIGGEIRTRGDNKKREKWTIGVDNPNTDGTRSITDFIKLSDESMASSGNYRKFRVSKEGKKYVHTVNPKTGFAEENDLLSATVYGAIDCADLDAYATAFMAMGFEKTKAFLEKNPDIKAILVYINKEGVVTRFKC</sequence>
<evidence type="ECO:0000256" key="7">
    <source>
        <dbReference type="ARBA" id="ARBA00022842"/>
    </source>
</evidence>
<dbReference type="InterPro" id="IPR003374">
    <property type="entry name" value="ApbE-like_sf"/>
</dbReference>
<keyword evidence="3 10" id="KW-0285">Flavoprotein</keyword>
<protein>
    <recommendedName>
        <fullName evidence="2 10">FAD:protein FMN transferase</fullName>
        <ecNumber evidence="1 10">2.7.1.180</ecNumber>
    </recommendedName>
    <alternativeName>
        <fullName evidence="8 10">Flavin transferase</fullName>
    </alternativeName>
</protein>
<dbReference type="Pfam" id="PF02424">
    <property type="entry name" value="ApbE"/>
    <property type="match status" value="1"/>
</dbReference>
<keyword evidence="12" id="KW-0997">Cell inner membrane</keyword>
<dbReference type="KEGG" id="tmar:MARIT_0405"/>
<evidence type="ECO:0000256" key="8">
    <source>
        <dbReference type="ARBA" id="ARBA00031306"/>
    </source>
</evidence>
<dbReference type="GO" id="GO:0046872">
    <property type="term" value="F:metal ion binding"/>
    <property type="evidence" value="ECO:0007669"/>
    <property type="project" value="UniProtKB-UniRule"/>
</dbReference>
<evidence type="ECO:0000256" key="11">
    <source>
        <dbReference type="PIRSR" id="PIRSR006268-2"/>
    </source>
</evidence>
<name>A0A2H1E6K1_9FLAO</name>
<keyword evidence="12 13" id="KW-0449">Lipoprotein</keyword>
<evidence type="ECO:0000256" key="6">
    <source>
        <dbReference type="ARBA" id="ARBA00022827"/>
    </source>
</evidence>
<feature type="binding site" evidence="11">
    <location>
        <position position="282"/>
    </location>
    <ligand>
        <name>Mg(2+)</name>
        <dbReference type="ChEBI" id="CHEBI:18420"/>
    </ligand>
</feature>
<dbReference type="AlphaFoldDB" id="A0A2H1E6K1"/>
<accession>A0A2H1E6K1</accession>
<evidence type="ECO:0000256" key="10">
    <source>
        <dbReference type="PIRNR" id="PIRNR006268"/>
    </source>
</evidence>
<dbReference type="RefSeq" id="WP_100210620.1">
    <property type="nucleotide sequence ID" value="NZ_CP138495.1"/>
</dbReference>
<evidence type="ECO:0000313" key="13">
    <source>
        <dbReference type="EMBL" id="SFZ80309.1"/>
    </source>
</evidence>
<dbReference type="PROSITE" id="PS51257">
    <property type="entry name" value="PROKAR_LIPOPROTEIN"/>
    <property type="match status" value="1"/>
</dbReference>
<dbReference type="PANTHER" id="PTHR30040:SF2">
    <property type="entry name" value="FAD:PROTEIN FMN TRANSFERASE"/>
    <property type="match status" value="1"/>
</dbReference>
<dbReference type="SUPFAM" id="SSF143631">
    <property type="entry name" value="ApbE-like"/>
    <property type="match status" value="1"/>
</dbReference>
<dbReference type="Proteomes" id="UP000231564">
    <property type="component" value="Chromosome MARIT"/>
</dbReference>
<keyword evidence="4 10" id="KW-0808">Transferase</keyword>
<dbReference type="EC" id="2.7.1.180" evidence="1 10"/>
<comment type="similarity">
    <text evidence="10 12">Belongs to the ApbE family.</text>
</comment>
<feature type="binding site" evidence="11">
    <location>
        <position position="286"/>
    </location>
    <ligand>
        <name>Mg(2+)</name>
        <dbReference type="ChEBI" id="CHEBI:18420"/>
    </ligand>
</feature>
<keyword evidence="12" id="KW-0472">Membrane</keyword>
<dbReference type="GO" id="GO:0016740">
    <property type="term" value="F:transferase activity"/>
    <property type="evidence" value="ECO:0007669"/>
    <property type="project" value="UniProtKB-UniRule"/>
</dbReference>
<proteinExistence type="inferred from homology"/>
<keyword evidence="14" id="KW-1185">Reference proteome</keyword>
<feature type="binding site" evidence="11">
    <location>
        <position position="165"/>
    </location>
    <ligand>
        <name>Mg(2+)</name>
        <dbReference type="ChEBI" id="CHEBI:18420"/>
    </ligand>
</feature>
<comment type="cofactor">
    <cofactor evidence="11">
        <name>Mg(2+)</name>
        <dbReference type="ChEBI" id="CHEBI:18420"/>
    </cofactor>
    <cofactor evidence="11">
        <name>Mn(2+)</name>
        <dbReference type="ChEBI" id="CHEBI:29035"/>
    </cofactor>
    <text evidence="11">Magnesium. Can also use manganese.</text>
</comment>
<dbReference type="InterPro" id="IPR024932">
    <property type="entry name" value="ApbE"/>
</dbReference>
<dbReference type="PANTHER" id="PTHR30040">
    <property type="entry name" value="THIAMINE BIOSYNTHESIS LIPOPROTEIN APBE"/>
    <property type="match status" value="1"/>
</dbReference>